<dbReference type="EMBL" id="JAUSTN010000007">
    <property type="protein sequence ID" value="MDQ0275396.1"/>
    <property type="molecule type" value="Genomic_DNA"/>
</dbReference>
<keyword evidence="1 4" id="KW-0547">Nucleotide-binding</keyword>
<dbReference type="PIRSF" id="PIRSF005052">
    <property type="entry name" value="P-loopkin"/>
    <property type="match status" value="1"/>
</dbReference>
<dbReference type="InterPro" id="IPR005337">
    <property type="entry name" value="RapZ-like"/>
</dbReference>
<dbReference type="Proteomes" id="UP001236559">
    <property type="component" value="Unassembled WGS sequence"/>
</dbReference>
<dbReference type="PANTHER" id="PTHR30448">
    <property type="entry name" value="RNASE ADAPTER PROTEIN RAPZ"/>
    <property type="match status" value="1"/>
</dbReference>
<dbReference type="HAMAP" id="MF_00636">
    <property type="entry name" value="RapZ_like"/>
    <property type="match status" value="1"/>
</dbReference>
<evidence type="ECO:0000259" key="5">
    <source>
        <dbReference type="Pfam" id="PF03668"/>
    </source>
</evidence>
<evidence type="ECO:0000256" key="4">
    <source>
        <dbReference type="HAMAP-Rule" id="MF_00636"/>
    </source>
</evidence>
<dbReference type="InterPro" id="IPR053930">
    <property type="entry name" value="RapZ-like_N"/>
</dbReference>
<comment type="caution">
    <text evidence="7">The sequence shown here is derived from an EMBL/GenBank/DDBJ whole genome shotgun (WGS) entry which is preliminary data.</text>
</comment>
<dbReference type="InterPro" id="IPR053931">
    <property type="entry name" value="RapZ_C"/>
</dbReference>
<feature type="binding site" evidence="4">
    <location>
        <begin position="57"/>
        <end position="60"/>
    </location>
    <ligand>
        <name>GTP</name>
        <dbReference type="ChEBI" id="CHEBI:37565"/>
    </ligand>
</feature>
<accession>A0ABU0AVV9</accession>
<dbReference type="Pfam" id="PF22740">
    <property type="entry name" value="PapZ_C"/>
    <property type="match status" value="1"/>
</dbReference>
<gene>
    <name evidence="7" type="ORF">J2S72_001423</name>
</gene>
<sequence length="277" mass="31512">MEIIIITGMSGAGKSEVLNIMEDLGYFSMDNLPPELLPKFAEIAKSSPVDKVAAVVDLRSGEFFKNFSSSLEVLRSLNVTYKIVFLEASEGVIIKRYKERRRPHPLDKSIVAGYRKEKTLLEEIRKRSDYIIDSSNKKTSELKFEITNLFKTRKSDFTVSVVSFGFKNGILKDADLVFDVRFLPNPFYIEELKEFSGEEKPVKDFVMKWEVTQKFIDKCVDMLDFLIPNYKKEGKTIIVVAFGCTGGFHRSVAIANEVGKRLSDLGHSVEVSHRDKV</sequence>
<dbReference type="RefSeq" id="WP_023055773.1">
    <property type="nucleotide sequence ID" value="NZ_JAUSTN010000007.1"/>
</dbReference>
<proteinExistence type="inferred from homology"/>
<evidence type="ECO:0000256" key="1">
    <source>
        <dbReference type="ARBA" id="ARBA00022741"/>
    </source>
</evidence>
<keyword evidence="8" id="KW-1185">Reference proteome</keyword>
<dbReference type="NCBIfam" id="NF003828">
    <property type="entry name" value="PRK05416.1"/>
    <property type="match status" value="1"/>
</dbReference>
<feature type="domain" description="RapZ-like N-terminal" evidence="5">
    <location>
        <begin position="1"/>
        <end position="152"/>
    </location>
</feature>
<dbReference type="InterPro" id="IPR027417">
    <property type="entry name" value="P-loop_NTPase"/>
</dbReference>
<evidence type="ECO:0000259" key="6">
    <source>
        <dbReference type="Pfam" id="PF22740"/>
    </source>
</evidence>
<dbReference type="SUPFAM" id="SSF52540">
    <property type="entry name" value="P-loop containing nucleoside triphosphate hydrolases"/>
    <property type="match status" value="1"/>
</dbReference>
<dbReference type="PANTHER" id="PTHR30448:SF0">
    <property type="entry name" value="RNASE ADAPTER PROTEIN RAPZ"/>
    <property type="match status" value="1"/>
</dbReference>
<feature type="binding site" evidence="4">
    <location>
        <begin position="8"/>
        <end position="15"/>
    </location>
    <ligand>
        <name>ATP</name>
        <dbReference type="ChEBI" id="CHEBI:30616"/>
    </ligand>
</feature>
<protein>
    <submittedName>
        <fullName evidence="7">UPF0042 nucleotide-binding protein</fullName>
    </submittedName>
</protein>
<evidence type="ECO:0000256" key="3">
    <source>
        <dbReference type="ARBA" id="ARBA00023134"/>
    </source>
</evidence>
<name>A0ABU0AVV9_9FIRM</name>
<evidence type="ECO:0000313" key="7">
    <source>
        <dbReference type="EMBL" id="MDQ0275396.1"/>
    </source>
</evidence>
<keyword evidence="2 4" id="KW-0067">ATP-binding</keyword>
<evidence type="ECO:0000256" key="2">
    <source>
        <dbReference type="ARBA" id="ARBA00022840"/>
    </source>
</evidence>
<organism evidence="7 8">
    <name type="scientific">Peptoniphilus koenoeneniae</name>
    <dbReference type="NCBI Taxonomy" id="507751"/>
    <lineage>
        <taxon>Bacteria</taxon>
        <taxon>Bacillati</taxon>
        <taxon>Bacillota</taxon>
        <taxon>Tissierellia</taxon>
        <taxon>Tissierellales</taxon>
        <taxon>Peptoniphilaceae</taxon>
        <taxon>Peptoniphilus</taxon>
    </lineage>
</organism>
<reference evidence="7 8" key="1">
    <citation type="submission" date="2023-07" db="EMBL/GenBank/DDBJ databases">
        <title>Genomic Encyclopedia of Type Strains, Phase IV (KMG-IV): sequencing the most valuable type-strain genomes for metagenomic binning, comparative biology and taxonomic classification.</title>
        <authorList>
            <person name="Goeker M."/>
        </authorList>
    </citation>
    <scope>NUCLEOTIDE SEQUENCE [LARGE SCALE GENOMIC DNA]</scope>
    <source>
        <strain evidence="7 8">DSM 22616</strain>
    </source>
</reference>
<feature type="domain" description="RapZ C-terminal" evidence="6">
    <location>
        <begin position="158"/>
        <end position="275"/>
    </location>
</feature>
<keyword evidence="3 4" id="KW-0342">GTP-binding</keyword>
<evidence type="ECO:0000313" key="8">
    <source>
        <dbReference type="Proteomes" id="UP001236559"/>
    </source>
</evidence>
<dbReference type="Gene3D" id="3.40.50.300">
    <property type="entry name" value="P-loop containing nucleotide triphosphate hydrolases"/>
    <property type="match status" value="1"/>
</dbReference>
<dbReference type="Pfam" id="PF03668">
    <property type="entry name" value="RapZ-like_N"/>
    <property type="match status" value="1"/>
</dbReference>